<gene>
    <name evidence="7" type="ORF">AGLY_005701</name>
</gene>
<dbReference type="AlphaFoldDB" id="A0A6G0TTK1"/>
<evidence type="ECO:0000256" key="2">
    <source>
        <dbReference type="ARBA" id="ARBA00022516"/>
    </source>
</evidence>
<keyword evidence="4" id="KW-0472">Membrane</keyword>
<comment type="similarity">
    <text evidence="1 4">Belongs to the fatty acyl-CoA reductase family.</text>
</comment>
<dbReference type="Pfam" id="PF07993">
    <property type="entry name" value="NAD_binding_4"/>
    <property type="match status" value="1"/>
</dbReference>
<evidence type="ECO:0000313" key="8">
    <source>
        <dbReference type="Proteomes" id="UP000475862"/>
    </source>
</evidence>
<dbReference type="InterPro" id="IPR013120">
    <property type="entry name" value="FAR_NAD-bd"/>
</dbReference>
<evidence type="ECO:0000313" key="7">
    <source>
        <dbReference type="EMBL" id="KAE9538602.1"/>
    </source>
</evidence>
<keyword evidence="4" id="KW-0521">NADP</keyword>
<keyword evidence="4" id="KW-1133">Transmembrane helix</keyword>
<dbReference type="GO" id="GO:0102965">
    <property type="term" value="F:alcohol-forming long-chain fatty acyl-CoA reductase activity"/>
    <property type="evidence" value="ECO:0007669"/>
    <property type="project" value="UniProtKB-EC"/>
</dbReference>
<dbReference type="InterPro" id="IPR033640">
    <property type="entry name" value="FAR_C"/>
</dbReference>
<name>A0A6G0TTK1_APHGL</name>
<proteinExistence type="inferred from homology"/>
<evidence type="ECO:0000256" key="4">
    <source>
        <dbReference type="RuleBase" id="RU363097"/>
    </source>
</evidence>
<dbReference type="EC" id="1.2.1.84" evidence="4"/>
<keyword evidence="3 4" id="KW-0443">Lipid metabolism</keyword>
<dbReference type="InterPro" id="IPR036291">
    <property type="entry name" value="NAD(P)-bd_dom_sf"/>
</dbReference>
<keyword evidence="4" id="KW-0560">Oxidoreductase</keyword>
<keyword evidence="4" id="KW-0812">Transmembrane</keyword>
<keyword evidence="2 4" id="KW-0444">Lipid biosynthesis</keyword>
<dbReference type="GO" id="GO:0080019">
    <property type="term" value="F:alcohol-forming very long-chain fatty acyl-CoA reductase activity"/>
    <property type="evidence" value="ECO:0007669"/>
    <property type="project" value="InterPro"/>
</dbReference>
<dbReference type="Pfam" id="PF03015">
    <property type="entry name" value="Sterile"/>
    <property type="match status" value="1"/>
</dbReference>
<dbReference type="SUPFAM" id="SSF51735">
    <property type="entry name" value="NAD(P)-binding Rossmann-fold domains"/>
    <property type="match status" value="1"/>
</dbReference>
<feature type="domain" description="Fatty acyl-CoA reductase C-terminal" evidence="5">
    <location>
        <begin position="382"/>
        <end position="474"/>
    </location>
</feature>
<dbReference type="OrthoDB" id="429813at2759"/>
<comment type="caution">
    <text evidence="7">The sequence shown here is derived from an EMBL/GenBank/DDBJ whole genome shotgun (WGS) entry which is preliminary data.</text>
</comment>
<dbReference type="PANTHER" id="PTHR11011:SF60">
    <property type="entry name" value="FATTY ACYL-COA REDUCTASE-RELATED"/>
    <property type="match status" value="1"/>
</dbReference>
<feature type="domain" description="Thioester reductase (TE)" evidence="6">
    <location>
        <begin position="42"/>
        <end position="304"/>
    </location>
</feature>
<sequence length="516" mass="59884">MSMTAEDIMTLELLQLAQYFIKLEKKAEMSIPETFRNGTIFVTGCTGFMGKVLTEKLLRSCDVKNIAVLVRGKNGLDASQRAGDIFKQSLFDRLRSEKPEFMTKIKIIDGNLEEQSLKISTDNHDWLIKNVNFVFHCAATVKFNEPLKVATRINIQGTENVVTLATNIINLKGFVYVSSAYSHYPRNEIKEELYPLSITAKELKQLIILDGKVDRLLVDWPNTYTLSKAITENMILTNENQLPISIFRPSIIGCTTSEPEPYWLDNLQGLSAVVTSIIVGFLRSLPMSMNKKTDIVPVDYTVNALISVMWDTVNRYQNSNERNKQPKIYNFVSSVDKPIYWGKFFDYIYEIYYQVPPLNTMWYICCVFSDNRWIVAIMGFLLHKIPAALLDLSLLICGKNPKMLKMYAKREKMTVLFKPFTTVEWKFDNSNTRELWTLLSQDDHKTFWFSFEQFDWKSYVQGFVFGIRKHILKEDLNNVTKALSKNKKLFWLHQLCICFVIYIALHVCWLFVELLM</sequence>
<accession>A0A6G0TTK1</accession>
<organism evidence="7 8">
    <name type="scientific">Aphis glycines</name>
    <name type="common">Soybean aphid</name>
    <dbReference type="NCBI Taxonomy" id="307491"/>
    <lineage>
        <taxon>Eukaryota</taxon>
        <taxon>Metazoa</taxon>
        <taxon>Ecdysozoa</taxon>
        <taxon>Arthropoda</taxon>
        <taxon>Hexapoda</taxon>
        <taxon>Insecta</taxon>
        <taxon>Pterygota</taxon>
        <taxon>Neoptera</taxon>
        <taxon>Paraneoptera</taxon>
        <taxon>Hemiptera</taxon>
        <taxon>Sternorrhyncha</taxon>
        <taxon>Aphidomorpha</taxon>
        <taxon>Aphidoidea</taxon>
        <taxon>Aphididae</taxon>
        <taxon>Aphidini</taxon>
        <taxon>Aphis</taxon>
        <taxon>Aphis</taxon>
    </lineage>
</organism>
<dbReference type="GO" id="GO:0035336">
    <property type="term" value="P:long-chain fatty-acyl-CoA metabolic process"/>
    <property type="evidence" value="ECO:0007669"/>
    <property type="project" value="TreeGrafter"/>
</dbReference>
<comment type="catalytic activity">
    <reaction evidence="4">
        <text>a long-chain fatty acyl-CoA + 2 NADPH + 2 H(+) = a long-chain primary fatty alcohol + 2 NADP(+) + CoA</text>
        <dbReference type="Rhea" id="RHEA:52716"/>
        <dbReference type="ChEBI" id="CHEBI:15378"/>
        <dbReference type="ChEBI" id="CHEBI:57287"/>
        <dbReference type="ChEBI" id="CHEBI:57783"/>
        <dbReference type="ChEBI" id="CHEBI:58349"/>
        <dbReference type="ChEBI" id="CHEBI:77396"/>
        <dbReference type="ChEBI" id="CHEBI:83139"/>
        <dbReference type="EC" id="1.2.1.84"/>
    </reaction>
</comment>
<dbReference type="GO" id="GO:0005777">
    <property type="term" value="C:peroxisome"/>
    <property type="evidence" value="ECO:0007669"/>
    <property type="project" value="TreeGrafter"/>
</dbReference>
<dbReference type="CDD" id="cd05236">
    <property type="entry name" value="FAR-N_SDR_e"/>
    <property type="match status" value="1"/>
</dbReference>
<protein>
    <recommendedName>
        <fullName evidence="4">Fatty acyl-CoA reductase</fullName>
        <ecNumber evidence="4">1.2.1.84</ecNumber>
    </recommendedName>
</protein>
<dbReference type="Gene3D" id="3.40.50.720">
    <property type="entry name" value="NAD(P)-binding Rossmann-like Domain"/>
    <property type="match status" value="1"/>
</dbReference>
<dbReference type="EMBL" id="VYZN01000016">
    <property type="protein sequence ID" value="KAE9538602.1"/>
    <property type="molecule type" value="Genomic_DNA"/>
</dbReference>
<evidence type="ECO:0000256" key="3">
    <source>
        <dbReference type="ARBA" id="ARBA00023098"/>
    </source>
</evidence>
<dbReference type="PANTHER" id="PTHR11011">
    <property type="entry name" value="MALE STERILITY PROTEIN 2-RELATED"/>
    <property type="match status" value="1"/>
</dbReference>
<evidence type="ECO:0000259" key="5">
    <source>
        <dbReference type="Pfam" id="PF03015"/>
    </source>
</evidence>
<dbReference type="Proteomes" id="UP000475862">
    <property type="component" value="Unassembled WGS sequence"/>
</dbReference>
<feature type="transmembrane region" description="Helical" evidence="4">
    <location>
        <begin position="490"/>
        <end position="512"/>
    </location>
</feature>
<evidence type="ECO:0000259" key="6">
    <source>
        <dbReference type="Pfam" id="PF07993"/>
    </source>
</evidence>
<reference evidence="7 8" key="1">
    <citation type="submission" date="2019-08" db="EMBL/GenBank/DDBJ databases">
        <title>The genome of the soybean aphid Biotype 1, its phylome, world population structure and adaptation to the North American continent.</title>
        <authorList>
            <person name="Giordano R."/>
            <person name="Donthu R.K."/>
            <person name="Hernandez A.G."/>
            <person name="Wright C.L."/>
            <person name="Zimin A.V."/>
        </authorList>
    </citation>
    <scope>NUCLEOTIDE SEQUENCE [LARGE SCALE GENOMIC DNA]</scope>
    <source>
        <tissue evidence="7">Whole aphids</tissue>
    </source>
</reference>
<evidence type="ECO:0000256" key="1">
    <source>
        <dbReference type="ARBA" id="ARBA00005928"/>
    </source>
</evidence>
<keyword evidence="8" id="KW-1185">Reference proteome</keyword>
<dbReference type="InterPro" id="IPR026055">
    <property type="entry name" value="FAR"/>
</dbReference>
<comment type="function">
    <text evidence="4">Catalyzes the reduction of fatty acyl-CoA to fatty alcohols.</text>
</comment>
<dbReference type="CDD" id="cd09071">
    <property type="entry name" value="FAR_C"/>
    <property type="match status" value="1"/>
</dbReference>